<gene>
    <name evidence="1" type="ORF">GcM1_171008</name>
</gene>
<evidence type="ECO:0000313" key="2">
    <source>
        <dbReference type="Proteomes" id="UP000285326"/>
    </source>
</evidence>
<proteinExistence type="predicted"/>
<organism evidence="1 2">
    <name type="scientific">Golovinomyces cichoracearum</name>
    <dbReference type="NCBI Taxonomy" id="62708"/>
    <lineage>
        <taxon>Eukaryota</taxon>
        <taxon>Fungi</taxon>
        <taxon>Dikarya</taxon>
        <taxon>Ascomycota</taxon>
        <taxon>Pezizomycotina</taxon>
        <taxon>Leotiomycetes</taxon>
        <taxon>Erysiphales</taxon>
        <taxon>Erysiphaceae</taxon>
        <taxon>Golovinomyces</taxon>
    </lineage>
</organism>
<reference evidence="1 2" key="1">
    <citation type="journal article" date="2018" name="BMC Genomics">
        <title>Comparative genome analyses reveal sequence features reflecting distinct modes of host-adaptation between dicot and monocot powdery mildew.</title>
        <authorList>
            <person name="Wu Y."/>
            <person name="Ma X."/>
            <person name="Pan Z."/>
            <person name="Kale S.D."/>
            <person name="Song Y."/>
            <person name="King H."/>
            <person name="Zhang Q."/>
            <person name="Presley C."/>
            <person name="Deng X."/>
            <person name="Wei C.I."/>
            <person name="Xiao S."/>
        </authorList>
    </citation>
    <scope>NUCLEOTIDE SEQUENCE [LARGE SCALE GENOMIC DNA]</scope>
    <source>
        <strain evidence="1">UMSG1</strain>
    </source>
</reference>
<dbReference type="EMBL" id="MCBS01017128">
    <property type="protein sequence ID" value="RKF82485.1"/>
    <property type="molecule type" value="Genomic_DNA"/>
</dbReference>
<accession>A0A420J6S6</accession>
<evidence type="ECO:0000313" key="1">
    <source>
        <dbReference type="EMBL" id="RKF82485.1"/>
    </source>
</evidence>
<dbReference type="Proteomes" id="UP000285326">
    <property type="component" value="Unassembled WGS sequence"/>
</dbReference>
<dbReference type="AlphaFoldDB" id="A0A420J6S6"/>
<name>A0A420J6S6_9PEZI</name>
<sequence>MAIFQGAYHLRKYFENDMESDTNWVRSETGSTINITGLVYLHHFKLFTNDSSIGNDQVSGDDGKNALCDITEDIEE</sequence>
<protein>
    <submittedName>
        <fullName evidence="1">Uncharacterized protein</fullName>
    </submittedName>
</protein>
<comment type="caution">
    <text evidence="1">The sequence shown here is derived from an EMBL/GenBank/DDBJ whole genome shotgun (WGS) entry which is preliminary data.</text>
</comment>